<dbReference type="AlphaFoldDB" id="A0A2U3LVJ1"/>
<accession>A0A2U3LVJ1</accession>
<dbReference type="Proteomes" id="UP000238916">
    <property type="component" value="Unassembled WGS sequence"/>
</dbReference>
<evidence type="ECO:0000313" key="2">
    <source>
        <dbReference type="Proteomes" id="UP000238916"/>
    </source>
</evidence>
<proteinExistence type="predicted"/>
<dbReference type="EMBL" id="OMOF01000867">
    <property type="protein sequence ID" value="SPF55963.1"/>
    <property type="molecule type" value="Genomic_DNA"/>
</dbReference>
<protein>
    <submittedName>
        <fullName evidence="1">Uncharacterized protein</fullName>
    </submittedName>
</protein>
<reference evidence="2" key="1">
    <citation type="submission" date="2018-02" db="EMBL/GenBank/DDBJ databases">
        <authorList>
            <person name="Hausmann B."/>
        </authorList>
    </citation>
    <scope>NUCLEOTIDE SEQUENCE [LARGE SCALE GENOMIC DNA]</scope>
    <source>
        <strain evidence="2">Peat soil MAG SbF1</strain>
    </source>
</reference>
<evidence type="ECO:0000313" key="1">
    <source>
        <dbReference type="EMBL" id="SPF55963.1"/>
    </source>
</evidence>
<organism evidence="1 2">
    <name type="scientific">Candidatus Desulfosporosinus infrequens</name>
    <dbReference type="NCBI Taxonomy" id="2043169"/>
    <lineage>
        <taxon>Bacteria</taxon>
        <taxon>Bacillati</taxon>
        <taxon>Bacillota</taxon>
        <taxon>Clostridia</taxon>
        <taxon>Eubacteriales</taxon>
        <taxon>Desulfitobacteriaceae</taxon>
        <taxon>Desulfosporosinus</taxon>
    </lineage>
</organism>
<sequence>MISDPTFRTFATGAGVGAAGAGALVLPHPASVNKLRLSNPANTKRNFGLNIYISPLFWMSLSNCFIKSFSSSLLF</sequence>
<gene>
    <name evidence="1" type="ORF">SBF1_880015</name>
</gene>
<name>A0A2U3LVJ1_9FIRM</name>